<evidence type="ECO:0000313" key="2">
    <source>
        <dbReference type="Proteomes" id="UP000078492"/>
    </source>
</evidence>
<name>A0A151JBN5_9HYME</name>
<protein>
    <submittedName>
        <fullName evidence="1">Uncharacterized protein</fullName>
    </submittedName>
</protein>
<feature type="non-terminal residue" evidence="1">
    <location>
        <position position="1"/>
    </location>
</feature>
<sequence length="35" mass="4040">VYSSRPPYRKDLPYTAIHAIFMASRATKRKEKEAG</sequence>
<gene>
    <name evidence="1" type="ORF">ALC57_05194</name>
</gene>
<dbReference type="EMBL" id="KQ979157">
    <property type="protein sequence ID" value="KYN22409.1"/>
    <property type="molecule type" value="Genomic_DNA"/>
</dbReference>
<keyword evidence="2" id="KW-1185">Reference proteome</keyword>
<organism evidence="1 2">
    <name type="scientific">Trachymyrmex cornetzi</name>
    <dbReference type="NCBI Taxonomy" id="471704"/>
    <lineage>
        <taxon>Eukaryota</taxon>
        <taxon>Metazoa</taxon>
        <taxon>Ecdysozoa</taxon>
        <taxon>Arthropoda</taxon>
        <taxon>Hexapoda</taxon>
        <taxon>Insecta</taxon>
        <taxon>Pterygota</taxon>
        <taxon>Neoptera</taxon>
        <taxon>Endopterygota</taxon>
        <taxon>Hymenoptera</taxon>
        <taxon>Apocrita</taxon>
        <taxon>Aculeata</taxon>
        <taxon>Formicoidea</taxon>
        <taxon>Formicidae</taxon>
        <taxon>Myrmicinae</taxon>
        <taxon>Trachymyrmex</taxon>
    </lineage>
</organism>
<dbReference type="AlphaFoldDB" id="A0A151JBN5"/>
<dbReference type="Proteomes" id="UP000078492">
    <property type="component" value="Unassembled WGS sequence"/>
</dbReference>
<accession>A0A151JBN5</accession>
<proteinExistence type="predicted"/>
<evidence type="ECO:0000313" key="1">
    <source>
        <dbReference type="EMBL" id="KYN22409.1"/>
    </source>
</evidence>
<reference evidence="1 2" key="1">
    <citation type="submission" date="2015-09" db="EMBL/GenBank/DDBJ databases">
        <title>Trachymyrmex cornetzi WGS genome.</title>
        <authorList>
            <person name="Nygaard S."/>
            <person name="Hu H."/>
            <person name="Boomsma J."/>
            <person name="Zhang G."/>
        </authorList>
    </citation>
    <scope>NUCLEOTIDE SEQUENCE [LARGE SCALE GENOMIC DNA]</scope>
    <source>
        <strain evidence="1">Tcor2-1</strain>
        <tissue evidence="1">Whole body</tissue>
    </source>
</reference>